<dbReference type="PANTHER" id="PTHR12231:SF253">
    <property type="entry name" value="DPR-INTERACTING PROTEIN ETA, ISOFORM B-RELATED"/>
    <property type="match status" value="1"/>
</dbReference>
<evidence type="ECO:0000256" key="3">
    <source>
        <dbReference type="ARBA" id="ARBA00023319"/>
    </source>
</evidence>
<proteinExistence type="predicted"/>
<keyword evidence="3" id="KW-0393">Immunoglobulin domain</keyword>
<dbReference type="AlphaFoldDB" id="A0A7R8ZGH4"/>
<dbReference type="InterPro" id="IPR036179">
    <property type="entry name" value="Ig-like_dom_sf"/>
</dbReference>
<sequence>MGAYLCIASNGVPPSISKRVLLRVQFPPMLTIPNQLEGAYLGQDVSLECHSEAYPTSINYWTTERGDMIVSGE</sequence>
<dbReference type="EMBL" id="OA575834">
    <property type="protein sequence ID" value="CAD7205574.1"/>
    <property type="molecule type" value="Genomic_DNA"/>
</dbReference>
<gene>
    <name evidence="4" type="ORF">TDIB3V08_LOCUS11725</name>
</gene>
<keyword evidence="1" id="KW-0677">Repeat</keyword>
<evidence type="ECO:0000256" key="2">
    <source>
        <dbReference type="ARBA" id="ARBA00023157"/>
    </source>
</evidence>
<evidence type="ECO:0000313" key="4">
    <source>
        <dbReference type="EMBL" id="CAD7205574.1"/>
    </source>
</evidence>
<protein>
    <recommendedName>
        <fullName evidence="5">Ig-like domain-containing protein</fullName>
    </recommendedName>
</protein>
<dbReference type="SUPFAM" id="SSF48726">
    <property type="entry name" value="Immunoglobulin"/>
    <property type="match status" value="1"/>
</dbReference>
<accession>A0A7R8ZGH4</accession>
<dbReference type="GO" id="GO:0043005">
    <property type="term" value="C:neuron projection"/>
    <property type="evidence" value="ECO:0007669"/>
    <property type="project" value="TreeGrafter"/>
</dbReference>
<keyword evidence="2" id="KW-1015">Disulfide bond</keyword>
<evidence type="ECO:0008006" key="5">
    <source>
        <dbReference type="Google" id="ProtNLM"/>
    </source>
</evidence>
<reference evidence="4" key="1">
    <citation type="submission" date="2020-11" db="EMBL/GenBank/DDBJ databases">
        <authorList>
            <person name="Tran Van P."/>
        </authorList>
    </citation>
    <scope>NUCLEOTIDE SEQUENCE</scope>
</reference>
<evidence type="ECO:0000256" key="1">
    <source>
        <dbReference type="ARBA" id="ARBA00022737"/>
    </source>
</evidence>
<organism evidence="4">
    <name type="scientific">Timema douglasi</name>
    <name type="common">Walking stick</name>
    <dbReference type="NCBI Taxonomy" id="61478"/>
    <lineage>
        <taxon>Eukaryota</taxon>
        <taxon>Metazoa</taxon>
        <taxon>Ecdysozoa</taxon>
        <taxon>Arthropoda</taxon>
        <taxon>Hexapoda</taxon>
        <taxon>Insecta</taxon>
        <taxon>Pterygota</taxon>
        <taxon>Neoptera</taxon>
        <taxon>Polyneoptera</taxon>
        <taxon>Phasmatodea</taxon>
        <taxon>Timematodea</taxon>
        <taxon>Timematoidea</taxon>
        <taxon>Timematidae</taxon>
        <taxon>Timema</taxon>
    </lineage>
</organism>
<dbReference type="PANTHER" id="PTHR12231">
    <property type="entry name" value="CTX-RELATED TYPE I TRANSMEMBRANE PROTEIN"/>
    <property type="match status" value="1"/>
</dbReference>
<name>A0A7R8ZGH4_TIMDO</name>
<dbReference type="InterPro" id="IPR051170">
    <property type="entry name" value="Neural/epithelial_adhesion"/>
</dbReference>